<dbReference type="KEGG" id="lao:AOX59_17015"/>
<evidence type="ECO:0000256" key="2">
    <source>
        <dbReference type="ARBA" id="ARBA00022737"/>
    </source>
</evidence>
<dbReference type="PROSITE" id="PS51094">
    <property type="entry name" value="PTS_EIIA_TYPE_2"/>
    <property type="match status" value="1"/>
</dbReference>
<dbReference type="PROSITE" id="PS51099">
    <property type="entry name" value="PTS_EIIB_TYPE_2"/>
    <property type="match status" value="1"/>
</dbReference>
<dbReference type="Pfam" id="PF00874">
    <property type="entry name" value="PRD"/>
    <property type="match status" value="2"/>
</dbReference>
<dbReference type="PANTHER" id="PTHR30185">
    <property type="entry name" value="CRYPTIC BETA-GLUCOSIDE BGL OPERON ANTITERMINATOR"/>
    <property type="match status" value="1"/>
</dbReference>
<dbReference type="GO" id="GO:0008982">
    <property type="term" value="F:protein-N(PI)-phosphohistidine-sugar phosphotransferase activity"/>
    <property type="evidence" value="ECO:0007669"/>
    <property type="project" value="InterPro"/>
</dbReference>
<keyword evidence="1" id="KW-0808">Transferase</keyword>
<dbReference type="Gene3D" id="1.10.1790.10">
    <property type="entry name" value="PRD domain"/>
    <property type="match status" value="2"/>
</dbReference>
<dbReference type="InterPro" id="IPR016152">
    <property type="entry name" value="PTrfase/Anion_transptr"/>
</dbReference>
<dbReference type="GO" id="GO:0006355">
    <property type="term" value="P:regulation of DNA-templated transcription"/>
    <property type="evidence" value="ECO:0007669"/>
    <property type="project" value="InterPro"/>
</dbReference>
<dbReference type="SUPFAM" id="SSF52794">
    <property type="entry name" value="PTS system IIB component-like"/>
    <property type="match status" value="1"/>
</dbReference>
<dbReference type="SUPFAM" id="SSF63520">
    <property type="entry name" value="PTS-regulatory domain, PRD"/>
    <property type="match status" value="2"/>
</dbReference>
<name>A0A0U3WAI9_9BACI</name>
<dbReference type="EMBL" id="CP013862">
    <property type="protein sequence ID" value="ALX50128.1"/>
    <property type="molecule type" value="Genomic_DNA"/>
</dbReference>
<evidence type="ECO:0000259" key="5">
    <source>
        <dbReference type="PROSITE" id="PS51372"/>
    </source>
</evidence>
<feature type="domain" description="PRD" evidence="5">
    <location>
        <begin position="180"/>
        <end position="285"/>
    </location>
</feature>
<dbReference type="InterPro" id="IPR002178">
    <property type="entry name" value="PTS_EIIA_type-2_dom"/>
</dbReference>
<evidence type="ECO:0000313" key="7">
    <source>
        <dbReference type="Proteomes" id="UP000050331"/>
    </source>
</evidence>
<dbReference type="InterPro" id="IPR013199">
    <property type="entry name" value="HTH_Mga_DNA-bd_dom"/>
</dbReference>
<dbReference type="InterPro" id="IPR013011">
    <property type="entry name" value="PTS_EIIB_2"/>
</dbReference>
<dbReference type="InterPro" id="IPR036634">
    <property type="entry name" value="PRD_sf"/>
</dbReference>
<keyword evidence="7" id="KW-1185">Reference proteome</keyword>
<dbReference type="PANTHER" id="PTHR30185:SF12">
    <property type="entry name" value="TRANSCRIPTIONAL REGULATOR MANR"/>
    <property type="match status" value="1"/>
</dbReference>
<feature type="domain" description="PTS EIIA type-2" evidence="3">
    <location>
        <begin position="501"/>
        <end position="639"/>
    </location>
</feature>
<feature type="domain" description="PRD" evidence="5">
    <location>
        <begin position="288"/>
        <end position="395"/>
    </location>
</feature>
<dbReference type="CDD" id="cd00211">
    <property type="entry name" value="PTS_IIA_fru"/>
    <property type="match status" value="1"/>
</dbReference>
<dbReference type="InterPro" id="IPR011608">
    <property type="entry name" value="PRD"/>
</dbReference>
<dbReference type="PROSITE" id="PS00372">
    <property type="entry name" value="PTS_EIIA_TYPE_2_HIS"/>
    <property type="match status" value="1"/>
</dbReference>
<reference evidence="6 7" key="1">
    <citation type="submission" date="2016-01" db="EMBL/GenBank/DDBJ databases">
        <title>Complete genome sequence of strain Lentibacillus amyloliquefaciens LAM0015T isolated from saline sediment.</title>
        <authorList>
            <person name="Wang J.-L."/>
            <person name="He M.-X."/>
        </authorList>
    </citation>
    <scope>NUCLEOTIDE SEQUENCE [LARGE SCALE GENOMIC DNA]</scope>
    <source>
        <strain evidence="6 7">LAM0015</strain>
    </source>
</reference>
<organism evidence="6 7">
    <name type="scientific">Lentibacillus amyloliquefaciens</name>
    <dbReference type="NCBI Taxonomy" id="1472767"/>
    <lineage>
        <taxon>Bacteria</taxon>
        <taxon>Bacillati</taxon>
        <taxon>Bacillota</taxon>
        <taxon>Bacilli</taxon>
        <taxon>Bacillales</taxon>
        <taxon>Bacillaceae</taxon>
        <taxon>Lentibacillus</taxon>
    </lineage>
</organism>
<feature type="domain" description="PTS EIIB type-2" evidence="4">
    <location>
        <begin position="400"/>
        <end position="490"/>
    </location>
</feature>
<keyword evidence="2" id="KW-0677">Repeat</keyword>
<dbReference type="PROSITE" id="PS51372">
    <property type="entry name" value="PRD_2"/>
    <property type="match status" value="2"/>
</dbReference>
<dbReference type="SUPFAM" id="SSF55804">
    <property type="entry name" value="Phoshotransferase/anion transport protein"/>
    <property type="match status" value="1"/>
</dbReference>
<dbReference type="CDD" id="cd05568">
    <property type="entry name" value="PTS_IIB_bgl_like"/>
    <property type="match status" value="1"/>
</dbReference>
<accession>A0A0U3WAI9</accession>
<dbReference type="Gene3D" id="3.40.930.10">
    <property type="entry name" value="Mannitol-specific EII, Chain A"/>
    <property type="match status" value="1"/>
</dbReference>
<dbReference type="InterPro" id="IPR036095">
    <property type="entry name" value="PTS_EIIB-like_sf"/>
</dbReference>
<evidence type="ECO:0000256" key="1">
    <source>
        <dbReference type="ARBA" id="ARBA00022679"/>
    </source>
</evidence>
<proteinExistence type="predicted"/>
<dbReference type="Gene3D" id="3.40.50.2300">
    <property type="match status" value="1"/>
</dbReference>
<dbReference type="GO" id="GO:0009401">
    <property type="term" value="P:phosphoenolpyruvate-dependent sugar phosphotransferase system"/>
    <property type="evidence" value="ECO:0007669"/>
    <property type="project" value="InterPro"/>
</dbReference>
<dbReference type="Proteomes" id="UP000050331">
    <property type="component" value="Chromosome"/>
</dbReference>
<gene>
    <name evidence="6" type="ORF">AOX59_17015</name>
</gene>
<evidence type="ECO:0008006" key="8">
    <source>
        <dbReference type="Google" id="ProtNLM"/>
    </source>
</evidence>
<dbReference type="STRING" id="1472767.AOX59_17015"/>
<dbReference type="InterPro" id="IPR050661">
    <property type="entry name" value="BglG_antiterminators"/>
</dbReference>
<protein>
    <recommendedName>
        <fullName evidence="8">PTS system EIIA component</fullName>
    </recommendedName>
</protein>
<dbReference type="AlphaFoldDB" id="A0A0U3WAI9"/>
<evidence type="ECO:0000313" key="6">
    <source>
        <dbReference type="EMBL" id="ALX50128.1"/>
    </source>
</evidence>
<evidence type="ECO:0000259" key="3">
    <source>
        <dbReference type="PROSITE" id="PS51094"/>
    </source>
</evidence>
<dbReference type="Pfam" id="PF08280">
    <property type="entry name" value="HTH_Mga"/>
    <property type="match status" value="1"/>
</dbReference>
<sequence>MNRRQKELLRILLTDIDEFLHVGDLAEELDCSEKTARNDLNKIDTLLQEYPSVELRRKRGTGVSLSAGSKDRVKLFNRIYQTEAISADDRLLEMAYQLLVSDKPLTLASLAEKYYSNRTTVRDELGRISRWLEGYDLALISKQRLGHLIKGKELNKRNALANLSELIPSESREKQQVLQLFPQHEINTLRKLLRDLQAHYPVRLTDGEFESLLIHALIMIKRTRQRSPIVLGQSDDDTGVKLDTYHMTAWLLNRLENALSVSFPENEYVYFTWHLESCRTAHNGEKAKSDGLVAGVVSQMTSQLRRMTMIRFEDDKVLKDGLETHLASALNRIRYGLTIRMPMLSEIKKKYAYMFSMVILAVEKINESYDLNIPEDEAAYLVLHFQASIERVQKEKTPVKQTVIVCDLGVGMSHLLQAKLEQSYQDVEILASISQRELPAFLEKHDTDMIISTTDINHFDAPVIVVSPLLESDDKERLEQFLQSIDQEGTNENEMLNTLKQLVDPETIYLGMNLEHRFEIVEMLASNLVREGFAEQKFVHSAMLREMSSATAIGGGVAIPHADPDFVKESVVYLAVLREPLQWGNEMVSVVFLLAISKDDQEMTKSLMQTIASISQNPSLMEKLNEAENISDILTVFEQ</sequence>
<evidence type="ECO:0000259" key="4">
    <source>
        <dbReference type="PROSITE" id="PS51099"/>
    </source>
</evidence>
<dbReference type="Pfam" id="PF00359">
    <property type="entry name" value="PTS_EIIA_2"/>
    <property type="match status" value="1"/>
</dbReference>